<dbReference type="PANTHER" id="PTHR28054:SF1">
    <property type="entry name" value="RNA POLYMERASE I-SPECIFIC TRANSCRIPTION INITIATION FACTOR RRN10"/>
    <property type="match status" value="1"/>
</dbReference>
<dbReference type="Pfam" id="PF05234">
    <property type="entry name" value="UAF_Rrn10"/>
    <property type="match status" value="1"/>
</dbReference>
<sequence>MDRSVYEACSDLVEQYGRKVGADEILSQKVNNQVPIPFKSREDLELAALDDKQEGIYSGELAPRIDLKVLHYYATQLIVQKYPHLINCFDETALVTFGLLVEKWVEDYLRAEGSELHANPARVIAKKTDYRKSPSDI</sequence>
<dbReference type="EMBL" id="LN890542">
    <property type="protein sequence ID" value="CUS21204.1"/>
    <property type="molecule type" value="Genomic_DNA"/>
</dbReference>
<reference evidence="2" key="1">
    <citation type="submission" date="2015-10" db="EMBL/GenBank/DDBJ databases">
        <authorList>
            <person name="Devillers H."/>
        </authorList>
    </citation>
    <scope>NUCLEOTIDE SEQUENCE [LARGE SCALE GENOMIC DNA]</scope>
</reference>
<dbReference type="OrthoDB" id="2565191at2759"/>
<dbReference type="AlphaFoldDB" id="A0A0P1KNZ4"/>
<proteinExistence type="predicted"/>
<dbReference type="InterPro" id="IPR022793">
    <property type="entry name" value="Rrn10"/>
</dbReference>
<dbReference type="Proteomes" id="UP000236544">
    <property type="component" value="Unassembled WGS sequence"/>
</dbReference>
<gene>
    <name evidence="1" type="ORF">LAQU0_S02e08416g</name>
</gene>
<organism evidence="1 2">
    <name type="scientific">Lachancea quebecensis</name>
    <dbReference type="NCBI Taxonomy" id="1654605"/>
    <lineage>
        <taxon>Eukaryota</taxon>
        <taxon>Fungi</taxon>
        <taxon>Dikarya</taxon>
        <taxon>Ascomycota</taxon>
        <taxon>Saccharomycotina</taxon>
        <taxon>Saccharomycetes</taxon>
        <taxon>Saccharomycetales</taxon>
        <taxon>Saccharomycetaceae</taxon>
        <taxon>Lachancea</taxon>
    </lineage>
</organism>
<dbReference type="GO" id="GO:0006360">
    <property type="term" value="P:transcription by RNA polymerase I"/>
    <property type="evidence" value="ECO:0007669"/>
    <property type="project" value="InterPro"/>
</dbReference>
<evidence type="ECO:0000313" key="2">
    <source>
        <dbReference type="Proteomes" id="UP000236544"/>
    </source>
</evidence>
<protein>
    <submittedName>
        <fullName evidence="1">LAQU0S02e08416g1_1</fullName>
    </submittedName>
</protein>
<keyword evidence="2" id="KW-1185">Reference proteome</keyword>
<dbReference type="PANTHER" id="PTHR28054">
    <property type="entry name" value="RNA POLYMERASE I-SPECIFIC TRANSCRIPTION INITIATION FACTOR RRN10"/>
    <property type="match status" value="1"/>
</dbReference>
<evidence type="ECO:0000313" key="1">
    <source>
        <dbReference type="EMBL" id="CUS21204.1"/>
    </source>
</evidence>
<accession>A0A0P1KNZ4</accession>
<name>A0A0P1KNZ4_9SACH</name>